<dbReference type="EC" id="3.6.1.7" evidence="2 4"/>
<keyword evidence="4" id="KW-0378">Hydrolase</keyword>
<evidence type="ECO:0000313" key="7">
    <source>
        <dbReference type="EMBL" id="SHO60677.1"/>
    </source>
</evidence>
<dbReference type="Proteomes" id="UP000186406">
    <property type="component" value="Unassembled WGS sequence"/>
</dbReference>
<evidence type="ECO:0000256" key="1">
    <source>
        <dbReference type="ARBA" id="ARBA00005614"/>
    </source>
</evidence>
<protein>
    <recommendedName>
        <fullName evidence="2 4">acylphosphatase</fullName>
        <ecNumber evidence="2 4">3.6.1.7</ecNumber>
    </recommendedName>
</protein>
<organism evidence="7 8">
    <name type="scientific">Pseudoxanthobacter soli DSM 19599</name>
    <dbReference type="NCBI Taxonomy" id="1123029"/>
    <lineage>
        <taxon>Bacteria</taxon>
        <taxon>Pseudomonadati</taxon>
        <taxon>Pseudomonadota</taxon>
        <taxon>Alphaproteobacteria</taxon>
        <taxon>Hyphomicrobiales</taxon>
        <taxon>Segnochrobactraceae</taxon>
        <taxon>Pseudoxanthobacter</taxon>
    </lineage>
</organism>
<name>A0A1M7Z6V9_9HYPH</name>
<comment type="catalytic activity">
    <reaction evidence="3 4">
        <text>an acyl phosphate + H2O = a carboxylate + phosphate + H(+)</text>
        <dbReference type="Rhea" id="RHEA:14965"/>
        <dbReference type="ChEBI" id="CHEBI:15377"/>
        <dbReference type="ChEBI" id="CHEBI:15378"/>
        <dbReference type="ChEBI" id="CHEBI:29067"/>
        <dbReference type="ChEBI" id="CHEBI:43474"/>
        <dbReference type="ChEBI" id="CHEBI:59918"/>
        <dbReference type="EC" id="3.6.1.7"/>
    </reaction>
</comment>
<evidence type="ECO:0000256" key="3">
    <source>
        <dbReference type="ARBA" id="ARBA00047645"/>
    </source>
</evidence>
<accession>A0A1M7Z6V9</accession>
<dbReference type="Pfam" id="PF00708">
    <property type="entry name" value="Acylphosphatase"/>
    <property type="match status" value="1"/>
</dbReference>
<feature type="active site" evidence="4">
    <location>
        <position position="64"/>
    </location>
</feature>
<dbReference type="SUPFAM" id="SSF54975">
    <property type="entry name" value="Acylphosphatase/BLUF domain-like"/>
    <property type="match status" value="1"/>
</dbReference>
<dbReference type="PANTHER" id="PTHR47268:SF4">
    <property type="entry name" value="ACYLPHOSPHATASE"/>
    <property type="match status" value="1"/>
</dbReference>
<dbReference type="AlphaFoldDB" id="A0A1M7Z6V9"/>
<dbReference type="InterPro" id="IPR017968">
    <property type="entry name" value="Acylphosphatase_CS"/>
</dbReference>
<proteinExistence type="inferred from homology"/>
<dbReference type="PRINTS" id="PR00112">
    <property type="entry name" value="ACYLPHPHTASE"/>
</dbReference>
<gene>
    <name evidence="7" type="ORF">SAMN02745172_00377</name>
</gene>
<evidence type="ECO:0000256" key="4">
    <source>
        <dbReference type="PROSITE-ProRule" id="PRU00520"/>
    </source>
</evidence>
<dbReference type="PROSITE" id="PS51160">
    <property type="entry name" value="ACYLPHOSPHATASE_3"/>
    <property type="match status" value="1"/>
</dbReference>
<dbReference type="InterPro" id="IPR020456">
    <property type="entry name" value="Acylphosphatase"/>
</dbReference>
<evidence type="ECO:0000313" key="8">
    <source>
        <dbReference type="Proteomes" id="UP000186406"/>
    </source>
</evidence>
<feature type="domain" description="Acylphosphatase-like" evidence="6">
    <location>
        <begin position="31"/>
        <end position="116"/>
    </location>
</feature>
<dbReference type="GO" id="GO:0003998">
    <property type="term" value="F:acylphosphatase activity"/>
    <property type="evidence" value="ECO:0007669"/>
    <property type="project" value="UniProtKB-EC"/>
</dbReference>
<keyword evidence="8" id="KW-1185">Reference proteome</keyword>
<reference evidence="7 8" key="1">
    <citation type="submission" date="2016-12" db="EMBL/GenBank/DDBJ databases">
        <authorList>
            <person name="Song W.-J."/>
            <person name="Kurnit D.M."/>
        </authorList>
    </citation>
    <scope>NUCLEOTIDE SEQUENCE [LARGE SCALE GENOMIC DNA]</scope>
    <source>
        <strain evidence="7 8">DSM 19599</strain>
    </source>
</reference>
<dbReference type="InterPro" id="IPR036046">
    <property type="entry name" value="Acylphosphatase-like_dom_sf"/>
</dbReference>
<dbReference type="InterPro" id="IPR001792">
    <property type="entry name" value="Acylphosphatase-like_dom"/>
</dbReference>
<dbReference type="STRING" id="1123029.SAMN02745172_00377"/>
<sequence>MTAAPVGAAVAGKHGNRGLMSTGTPSEDRKCVHVLVEGRVQGVGYRAWAERHARQRGLQGWVRNLSNGAVEALFCGPHEKVDDMLNACRIGPSASAVLSIKVEDAEPVAARFEILPTR</sequence>
<evidence type="ECO:0000259" key="6">
    <source>
        <dbReference type="PROSITE" id="PS51160"/>
    </source>
</evidence>
<evidence type="ECO:0000256" key="2">
    <source>
        <dbReference type="ARBA" id="ARBA00012150"/>
    </source>
</evidence>
<feature type="active site" evidence="4">
    <location>
        <position position="46"/>
    </location>
</feature>
<evidence type="ECO:0000256" key="5">
    <source>
        <dbReference type="RuleBase" id="RU004168"/>
    </source>
</evidence>
<dbReference type="Gene3D" id="3.30.70.100">
    <property type="match status" value="1"/>
</dbReference>
<comment type="similarity">
    <text evidence="1 5">Belongs to the acylphosphatase family.</text>
</comment>
<dbReference type="PROSITE" id="PS00151">
    <property type="entry name" value="ACYLPHOSPHATASE_2"/>
    <property type="match status" value="1"/>
</dbReference>
<dbReference type="PANTHER" id="PTHR47268">
    <property type="entry name" value="ACYLPHOSPHATASE"/>
    <property type="match status" value="1"/>
</dbReference>
<dbReference type="EMBL" id="FRXO01000001">
    <property type="protein sequence ID" value="SHO60677.1"/>
    <property type="molecule type" value="Genomic_DNA"/>
</dbReference>